<organism evidence="6 7">
    <name type="scientific">Dactylosporangium maewongense</name>
    <dbReference type="NCBI Taxonomy" id="634393"/>
    <lineage>
        <taxon>Bacteria</taxon>
        <taxon>Bacillati</taxon>
        <taxon>Actinomycetota</taxon>
        <taxon>Actinomycetes</taxon>
        <taxon>Micromonosporales</taxon>
        <taxon>Micromonosporaceae</taxon>
        <taxon>Dactylosporangium</taxon>
    </lineage>
</organism>
<dbReference type="PROSITE" id="PS00455">
    <property type="entry name" value="AMP_BINDING"/>
    <property type="match status" value="1"/>
</dbReference>
<dbReference type="InterPro" id="IPR020845">
    <property type="entry name" value="AMP-binding_CS"/>
</dbReference>
<evidence type="ECO:0000259" key="5">
    <source>
        <dbReference type="PROSITE" id="PS50075"/>
    </source>
</evidence>
<dbReference type="InterPro" id="IPR036736">
    <property type="entry name" value="ACP-like_sf"/>
</dbReference>
<dbReference type="RefSeq" id="WP_344508687.1">
    <property type="nucleotide sequence ID" value="NZ_BAAAQD010000020.1"/>
</dbReference>
<accession>A0ABP4MP27</accession>
<gene>
    <name evidence="6" type="ORF">GCM10009827_080480</name>
</gene>
<dbReference type="InterPro" id="IPR020806">
    <property type="entry name" value="PKS_PP-bd"/>
</dbReference>
<dbReference type="Pfam" id="PF00550">
    <property type="entry name" value="PP-binding"/>
    <property type="match status" value="1"/>
</dbReference>
<dbReference type="InterPro" id="IPR029058">
    <property type="entry name" value="AB_hydrolase_fold"/>
</dbReference>
<dbReference type="InterPro" id="IPR045851">
    <property type="entry name" value="AMP-bd_C_sf"/>
</dbReference>
<evidence type="ECO:0000256" key="3">
    <source>
        <dbReference type="ARBA" id="ARBA00022553"/>
    </source>
</evidence>
<feature type="domain" description="Carrier" evidence="5">
    <location>
        <begin position="954"/>
        <end position="1029"/>
    </location>
</feature>
<dbReference type="InterPro" id="IPR001242">
    <property type="entry name" value="Condensation_dom"/>
</dbReference>
<dbReference type="PANTHER" id="PTHR45527:SF1">
    <property type="entry name" value="FATTY ACID SYNTHASE"/>
    <property type="match status" value="1"/>
</dbReference>
<dbReference type="EMBL" id="BAAAQD010000020">
    <property type="protein sequence ID" value="GAA1548090.1"/>
    <property type="molecule type" value="Genomic_DNA"/>
</dbReference>
<dbReference type="SUPFAM" id="SSF52777">
    <property type="entry name" value="CoA-dependent acyltransferases"/>
    <property type="match status" value="2"/>
</dbReference>
<evidence type="ECO:0000256" key="1">
    <source>
        <dbReference type="ARBA" id="ARBA00001957"/>
    </source>
</evidence>
<dbReference type="Pfam" id="PF00668">
    <property type="entry name" value="Condensation"/>
    <property type="match status" value="1"/>
</dbReference>
<dbReference type="Pfam" id="PF00501">
    <property type="entry name" value="AMP-binding"/>
    <property type="match status" value="1"/>
</dbReference>
<evidence type="ECO:0000256" key="4">
    <source>
        <dbReference type="SAM" id="MobiDB-lite"/>
    </source>
</evidence>
<keyword evidence="7" id="KW-1185">Reference proteome</keyword>
<dbReference type="InterPro" id="IPR023213">
    <property type="entry name" value="CAT-like_dom_sf"/>
</dbReference>
<name>A0ABP4MP27_9ACTN</name>
<keyword evidence="2" id="KW-0596">Phosphopantetheine</keyword>
<dbReference type="SMART" id="SM00823">
    <property type="entry name" value="PKS_PP"/>
    <property type="match status" value="1"/>
</dbReference>
<dbReference type="SUPFAM" id="SSF56801">
    <property type="entry name" value="Acetyl-CoA synthetase-like"/>
    <property type="match status" value="1"/>
</dbReference>
<dbReference type="PROSITE" id="PS50075">
    <property type="entry name" value="CARRIER"/>
    <property type="match status" value="1"/>
</dbReference>
<evidence type="ECO:0000313" key="7">
    <source>
        <dbReference type="Proteomes" id="UP001501470"/>
    </source>
</evidence>
<evidence type="ECO:0000256" key="2">
    <source>
        <dbReference type="ARBA" id="ARBA00022450"/>
    </source>
</evidence>
<dbReference type="PANTHER" id="PTHR45527">
    <property type="entry name" value="NONRIBOSOMAL PEPTIDE SYNTHETASE"/>
    <property type="match status" value="1"/>
</dbReference>
<feature type="region of interest" description="Disordered" evidence="4">
    <location>
        <begin position="1036"/>
        <end position="1055"/>
    </location>
</feature>
<dbReference type="InterPro" id="IPR025110">
    <property type="entry name" value="AMP-bd_C"/>
</dbReference>
<dbReference type="InterPro" id="IPR009081">
    <property type="entry name" value="PP-bd_ACP"/>
</dbReference>
<dbReference type="Gene3D" id="3.30.300.30">
    <property type="match status" value="1"/>
</dbReference>
<comment type="cofactor">
    <cofactor evidence="1">
        <name>pantetheine 4'-phosphate</name>
        <dbReference type="ChEBI" id="CHEBI:47942"/>
    </cofactor>
</comment>
<dbReference type="Gene3D" id="3.30.559.30">
    <property type="entry name" value="Nonribosomal peptide synthetase, condensation domain"/>
    <property type="match status" value="1"/>
</dbReference>
<comment type="caution">
    <text evidence="6">The sequence shown here is derived from an EMBL/GenBank/DDBJ whole genome shotgun (WGS) entry which is preliminary data.</text>
</comment>
<dbReference type="Gene3D" id="3.40.50.12780">
    <property type="entry name" value="N-terminal domain of ligase-like"/>
    <property type="match status" value="1"/>
</dbReference>
<dbReference type="Gene3D" id="3.40.50.1820">
    <property type="entry name" value="alpha/beta hydrolase"/>
    <property type="match status" value="1"/>
</dbReference>
<protein>
    <submittedName>
        <fullName evidence="6">Non-ribosomal peptide synthetase</fullName>
    </submittedName>
</protein>
<dbReference type="InterPro" id="IPR000873">
    <property type="entry name" value="AMP-dep_synth/lig_dom"/>
</dbReference>
<dbReference type="Gene3D" id="3.30.559.10">
    <property type="entry name" value="Chloramphenicol acetyltransferase-like domain"/>
    <property type="match status" value="1"/>
</dbReference>
<proteinExistence type="predicted"/>
<sequence length="1055" mass="109398">MNGSPARWWVLEHLAPGTAAPRVCRGFDVSGPVDVDALRAAWLAVLSAHEPLRTTVTDVDASPAPVTAAADPASFAVLEAPATPAWDGLPARLTLTRTAPDLHRVTVVLHRTVADDDTMDLVVEELSQRCAGLVPPPPPAPSALFGDPDPRRDAELLRWWQGAVRPTPPVSHPLGPDRDTTPVVPGGAAGFDWGPEAAAAVTGFARDTGTTPFAVLLAALQSLLCRYDGGALVTVGTPVSVRPAGAPRVAGAFDNLLVLPGDLAGADTFRARVLRAAATTDACLAHRELPYGELLRALDAYGDARPVPLCDAVLAVREAPEAVLRLPGAEVRPAPADTGWATCDLTLTATVDPATGLAGTLGFRGEEQRPAATAVLEQLRTLLLAAIADPDADAAALPMDAATPGPLASPAASDPLAVPGPAAVPGAPAPADRLAEAPFVHEAVRAVSDRIPATVPVATEGSSLGYGDLERSVAVVAAHLRAAGAGGRAVAVRMAPGPRQIVASLAALRAGGHLLWFGTGDAGERGRTALRELRPACLLVDGGAETDALAGWYRAEIHGLVLDVGSLTADPPPGAPAAPVVRREAIAYVAYTSGSTGKPKGIAQTHGAFAQFAAWMATTFDLRPGARVAHWVAPEHDPSLYEAFATLTAGATLCPVPQRVRVHPERFTDWLATERITFLQTVPSFAKELLAPMTAAAGRLGALRHLVLMGEALPAALADGLRAALPGLRLSNVYGPTETVAATWAAIDAPVRGMAPIGRAIPGREVLVLDEADRPCPDGVTGEVVIRSPYVADGYVGLPPGPAFRPLEGTDSGTGVYRTGDLARRRHDGRLEFRGRKDFQVKLLGNRIEVAEVEEALAQHESVAECAVVPATDGDGLVVGLVAHVVPAPGADPAVAAWRAHLRRRFGAALVLVQFEPMTGPLPRNVAGKVDRSRLPARPHFRQGPGGREPAADRPWTWAETAVAQLWQDVLGAPPAGPGASFTAAGAGSLDALRLAGLIRKRFGADVPLQQCLTNPTLTGLATAIVAAGARQDVAAGHLPPRPHRTEGECVESAD</sequence>
<dbReference type="SUPFAM" id="SSF47336">
    <property type="entry name" value="ACP-like"/>
    <property type="match status" value="1"/>
</dbReference>
<dbReference type="InterPro" id="IPR042099">
    <property type="entry name" value="ANL_N_sf"/>
</dbReference>
<dbReference type="Proteomes" id="UP001501470">
    <property type="component" value="Unassembled WGS sequence"/>
</dbReference>
<dbReference type="Pfam" id="PF13193">
    <property type="entry name" value="AMP-binding_C"/>
    <property type="match status" value="1"/>
</dbReference>
<keyword evidence="3" id="KW-0597">Phosphoprotein</keyword>
<evidence type="ECO:0000313" key="6">
    <source>
        <dbReference type="EMBL" id="GAA1548090.1"/>
    </source>
</evidence>
<reference evidence="7" key="1">
    <citation type="journal article" date="2019" name="Int. J. Syst. Evol. Microbiol.">
        <title>The Global Catalogue of Microorganisms (GCM) 10K type strain sequencing project: providing services to taxonomists for standard genome sequencing and annotation.</title>
        <authorList>
            <consortium name="The Broad Institute Genomics Platform"/>
            <consortium name="The Broad Institute Genome Sequencing Center for Infectious Disease"/>
            <person name="Wu L."/>
            <person name="Ma J."/>
        </authorList>
    </citation>
    <scope>NUCLEOTIDE SEQUENCE [LARGE SCALE GENOMIC DNA]</scope>
    <source>
        <strain evidence="7">JCM 15933</strain>
    </source>
</reference>